<dbReference type="GO" id="GO:0035438">
    <property type="term" value="F:cyclic-di-GMP binding"/>
    <property type="evidence" value="ECO:0007669"/>
    <property type="project" value="InterPro"/>
</dbReference>
<comment type="caution">
    <text evidence="2">The sequence shown here is derived from an EMBL/GenBank/DDBJ whole genome shotgun (WGS) entry which is preliminary data.</text>
</comment>
<organism evidence="2 3">
    <name type="scientific">Lachnospira eligens</name>
    <dbReference type="NCBI Taxonomy" id="39485"/>
    <lineage>
        <taxon>Bacteria</taxon>
        <taxon>Bacillati</taxon>
        <taxon>Bacillota</taxon>
        <taxon>Clostridia</taxon>
        <taxon>Lachnospirales</taxon>
        <taxon>Lachnospiraceae</taxon>
        <taxon>Lachnospira</taxon>
    </lineage>
</organism>
<proteinExistence type="predicted"/>
<evidence type="ECO:0000259" key="1">
    <source>
        <dbReference type="Pfam" id="PF07238"/>
    </source>
</evidence>
<dbReference type="OrthoDB" id="1954087at2"/>
<dbReference type="EMBL" id="WKRD01000013">
    <property type="protein sequence ID" value="MSC58485.1"/>
    <property type="molecule type" value="Genomic_DNA"/>
</dbReference>
<accession>A0A7C9H4K8</accession>
<evidence type="ECO:0000313" key="2">
    <source>
        <dbReference type="EMBL" id="MSC58485.1"/>
    </source>
</evidence>
<protein>
    <submittedName>
        <fullName evidence="2">PilZ domain-containing protein</fullName>
    </submittedName>
</protein>
<feature type="domain" description="PilZ" evidence="1">
    <location>
        <begin position="11"/>
        <end position="109"/>
    </location>
</feature>
<evidence type="ECO:0000313" key="3">
    <source>
        <dbReference type="Proteomes" id="UP000481964"/>
    </source>
</evidence>
<dbReference type="Pfam" id="PF07238">
    <property type="entry name" value="PilZ"/>
    <property type="match status" value="1"/>
</dbReference>
<name>A0A7C9H4K8_9FIRM</name>
<dbReference type="SUPFAM" id="SSF141371">
    <property type="entry name" value="PilZ domain-like"/>
    <property type="match status" value="1"/>
</dbReference>
<dbReference type="Gene3D" id="2.40.10.220">
    <property type="entry name" value="predicted glycosyltransferase like domains"/>
    <property type="match status" value="1"/>
</dbReference>
<dbReference type="InterPro" id="IPR009875">
    <property type="entry name" value="PilZ_domain"/>
</dbReference>
<dbReference type="Proteomes" id="UP000481964">
    <property type="component" value="Unassembled WGS sequence"/>
</dbReference>
<gene>
    <name evidence="2" type="ORF">GKE48_13680</name>
</gene>
<reference evidence="2 3" key="1">
    <citation type="journal article" date="2019" name="Nat. Med.">
        <title>A library of human gut bacterial isolates paired with longitudinal multiomics data enables mechanistic microbiome research.</title>
        <authorList>
            <person name="Poyet M."/>
            <person name="Groussin M."/>
            <person name="Gibbons S.M."/>
            <person name="Avila-Pacheco J."/>
            <person name="Jiang X."/>
            <person name="Kearney S.M."/>
            <person name="Perrotta A.R."/>
            <person name="Berdy B."/>
            <person name="Zhao S."/>
            <person name="Lieberman T.D."/>
            <person name="Swanson P.K."/>
            <person name="Smith M."/>
            <person name="Roesemann S."/>
            <person name="Alexander J.E."/>
            <person name="Rich S.A."/>
            <person name="Livny J."/>
            <person name="Vlamakis H."/>
            <person name="Clish C."/>
            <person name="Bullock K."/>
            <person name="Deik A."/>
            <person name="Scott J."/>
            <person name="Pierce K.A."/>
            <person name="Xavier R.J."/>
            <person name="Alm E.J."/>
        </authorList>
    </citation>
    <scope>NUCLEOTIDE SEQUENCE [LARGE SCALE GENOMIC DNA]</scope>
    <source>
        <strain evidence="2 3">BIOML-A1</strain>
    </source>
</reference>
<sequence>MGDFIMANGIEKRRFKRMKADLSLNVSSLFKQDNMEIKNLDSPIKVINISEGGIAFESKSMLPINFYFNAALNLGSETDTLYSVVKIIRSQAIEGTDNYLYGCEFVGMAPILGYIFDEYEAKIEKE</sequence>
<dbReference type="AlphaFoldDB" id="A0A7C9H4K8"/>